<feature type="compositionally biased region" description="Acidic residues" evidence="1">
    <location>
        <begin position="231"/>
        <end position="259"/>
    </location>
</feature>
<protein>
    <submittedName>
        <fullName evidence="2">Uncharacterized protein</fullName>
    </submittedName>
</protein>
<dbReference type="AlphaFoldDB" id="A0A3N4LCP0"/>
<feature type="region of interest" description="Disordered" evidence="1">
    <location>
        <begin position="189"/>
        <end position="259"/>
    </location>
</feature>
<evidence type="ECO:0000313" key="2">
    <source>
        <dbReference type="EMBL" id="RPB19239.1"/>
    </source>
</evidence>
<evidence type="ECO:0000256" key="1">
    <source>
        <dbReference type="SAM" id="MobiDB-lite"/>
    </source>
</evidence>
<evidence type="ECO:0000313" key="3">
    <source>
        <dbReference type="Proteomes" id="UP000267821"/>
    </source>
</evidence>
<dbReference type="InParanoid" id="A0A3N4LCP0"/>
<reference evidence="2 3" key="1">
    <citation type="journal article" date="2018" name="Nat. Ecol. Evol.">
        <title>Pezizomycetes genomes reveal the molecular basis of ectomycorrhizal truffle lifestyle.</title>
        <authorList>
            <person name="Murat C."/>
            <person name="Payen T."/>
            <person name="Noel B."/>
            <person name="Kuo A."/>
            <person name="Morin E."/>
            <person name="Chen J."/>
            <person name="Kohler A."/>
            <person name="Krizsan K."/>
            <person name="Balestrini R."/>
            <person name="Da Silva C."/>
            <person name="Montanini B."/>
            <person name="Hainaut M."/>
            <person name="Levati E."/>
            <person name="Barry K.W."/>
            <person name="Belfiori B."/>
            <person name="Cichocki N."/>
            <person name="Clum A."/>
            <person name="Dockter R.B."/>
            <person name="Fauchery L."/>
            <person name="Guy J."/>
            <person name="Iotti M."/>
            <person name="Le Tacon F."/>
            <person name="Lindquist E.A."/>
            <person name="Lipzen A."/>
            <person name="Malagnac F."/>
            <person name="Mello A."/>
            <person name="Molinier V."/>
            <person name="Miyauchi S."/>
            <person name="Poulain J."/>
            <person name="Riccioni C."/>
            <person name="Rubini A."/>
            <person name="Sitrit Y."/>
            <person name="Splivallo R."/>
            <person name="Traeger S."/>
            <person name="Wang M."/>
            <person name="Zifcakova L."/>
            <person name="Wipf D."/>
            <person name="Zambonelli A."/>
            <person name="Paolocci F."/>
            <person name="Nowrousian M."/>
            <person name="Ottonello S."/>
            <person name="Baldrian P."/>
            <person name="Spatafora J.W."/>
            <person name="Henrissat B."/>
            <person name="Nagy L.G."/>
            <person name="Aury J.M."/>
            <person name="Wincker P."/>
            <person name="Grigoriev I.V."/>
            <person name="Bonfante P."/>
            <person name="Martin F.M."/>
        </authorList>
    </citation>
    <scope>NUCLEOTIDE SEQUENCE [LARGE SCALE GENOMIC DNA]</scope>
    <source>
        <strain evidence="2 3">ATCC MYA-4762</strain>
    </source>
</reference>
<accession>A0A3N4LCP0</accession>
<organism evidence="2 3">
    <name type="scientific">Terfezia boudieri ATCC MYA-4762</name>
    <dbReference type="NCBI Taxonomy" id="1051890"/>
    <lineage>
        <taxon>Eukaryota</taxon>
        <taxon>Fungi</taxon>
        <taxon>Dikarya</taxon>
        <taxon>Ascomycota</taxon>
        <taxon>Pezizomycotina</taxon>
        <taxon>Pezizomycetes</taxon>
        <taxon>Pezizales</taxon>
        <taxon>Pezizaceae</taxon>
        <taxon>Terfezia</taxon>
    </lineage>
</organism>
<sequence length="292" mass="33070">MRKSRCWPIDRDFEPLPLPSCNVSDNVSANEIRASDTPGRLRALSRRVEDIIRSKLDFDEKEWVFELIDFAGEKVAKHRDIAPRADTLSRLRDGKVRRTKKGKKRVGEARILTHKYVNDGIKKVAEEEAKKLARQQALAEKKRIADERKAIRDALEKQWKADLKRYTEVVIPTWQAECTEIDTAWAATKQATGKKRSTGMKRPPYPPRPKRPLKPKGGGVTAGDLSMVVENEVEEEVEGEADGEGEGQVDEDVDEEDLVDSMRNLEIDHFAAVSAPTYCPAIRSYHSLLLPN</sequence>
<dbReference type="Proteomes" id="UP000267821">
    <property type="component" value="Unassembled WGS sequence"/>
</dbReference>
<proteinExistence type="predicted"/>
<keyword evidence="3" id="KW-1185">Reference proteome</keyword>
<name>A0A3N4LCP0_9PEZI</name>
<gene>
    <name evidence="2" type="ORF">L211DRAFT_853423</name>
</gene>
<dbReference type="EMBL" id="ML121595">
    <property type="protein sequence ID" value="RPB19239.1"/>
    <property type="molecule type" value="Genomic_DNA"/>
</dbReference>